<dbReference type="Pfam" id="PF00977">
    <property type="entry name" value="His_biosynth"/>
    <property type="match status" value="1"/>
</dbReference>
<feature type="non-terminal residue" evidence="6">
    <location>
        <position position="1"/>
    </location>
</feature>
<comment type="caution">
    <text evidence="6">The sequence shown here is derived from an EMBL/GenBank/DDBJ whole genome shotgun (WGS) entry which is preliminary data.</text>
</comment>
<dbReference type="InterPro" id="IPR011060">
    <property type="entry name" value="RibuloseP-bd_barrel"/>
</dbReference>
<accession>A0A5C6M5X3</accession>
<dbReference type="InterPro" id="IPR013785">
    <property type="entry name" value="Aldolase_TIM"/>
</dbReference>
<protein>
    <recommendedName>
        <fullName evidence="8">HisA/hisF family protein</fullName>
    </recommendedName>
</protein>
<evidence type="ECO:0000256" key="4">
    <source>
        <dbReference type="ARBA" id="ARBA00029440"/>
    </source>
</evidence>
<organism evidence="6 7">
    <name type="scientific">Planctomyces bekefii</name>
    <dbReference type="NCBI Taxonomy" id="1653850"/>
    <lineage>
        <taxon>Bacteria</taxon>
        <taxon>Pseudomonadati</taxon>
        <taxon>Planctomycetota</taxon>
        <taxon>Planctomycetia</taxon>
        <taxon>Planctomycetales</taxon>
        <taxon>Planctomycetaceae</taxon>
        <taxon>Planctomyces</taxon>
    </lineage>
</organism>
<evidence type="ECO:0000256" key="3">
    <source>
        <dbReference type="ARBA" id="ARBA00023102"/>
    </source>
</evidence>
<dbReference type="Proteomes" id="UP000321083">
    <property type="component" value="Unassembled WGS sequence"/>
</dbReference>
<dbReference type="AlphaFoldDB" id="A0A5C6M5X3"/>
<dbReference type="Gene3D" id="3.20.20.70">
    <property type="entry name" value="Aldolase class I"/>
    <property type="match status" value="1"/>
</dbReference>
<proteinExistence type="inferred from homology"/>
<evidence type="ECO:0000256" key="2">
    <source>
        <dbReference type="ARBA" id="ARBA00022605"/>
    </source>
</evidence>
<evidence type="ECO:0000313" key="6">
    <source>
        <dbReference type="EMBL" id="TWW09519.1"/>
    </source>
</evidence>
<dbReference type="GO" id="GO:0000105">
    <property type="term" value="P:L-histidine biosynthetic process"/>
    <property type="evidence" value="ECO:0007669"/>
    <property type="project" value="UniProtKB-KW"/>
</dbReference>
<reference evidence="6 7" key="1">
    <citation type="submission" date="2019-08" db="EMBL/GenBank/DDBJ databases">
        <title>100 year-old enigma solved: identification of Planctomyces bekefii, the type genus and species of the phylum Planctomycetes.</title>
        <authorList>
            <person name="Svetlana D.N."/>
            <person name="Overmann J."/>
        </authorList>
    </citation>
    <scope>NUCLEOTIDE SEQUENCE [LARGE SCALE GENOMIC DNA]</scope>
    <source>
        <strain evidence="6">Phe10_nw2017</strain>
    </source>
</reference>
<evidence type="ECO:0000313" key="7">
    <source>
        <dbReference type="Proteomes" id="UP000321083"/>
    </source>
</evidence>
<dbReference type="SUPFAM" id="SSF51366">
    <property type="entry name" value="Ribulose-phoshate binding barrel"/>
    <property type="match status" value="1"/>
</dbReference>
<dbReference type="EMBL" id="SRHE01000251">
    <property type="protein sequence ID" value="TWW09519.1"/>
    <property type="molecule type" value="Genomic_DNA"/>
</dbReference>
<evidence type="ECO:0000256" key="1">
    <source>
        <dbReference type="ARBA" id="ARBA00009667"/>
    </source>
</evidence>
<dbReference type="InterPro" id="IPR006062">
    <property type="entry name" value="His_biosynth"/>
</dbReference>
<name>A0A5C6M5X3_9PLAN</name>
<comment type="pathway">
    <text evidence="4">Amino-acid biosynthesis.</text>
</comment>
<sequence>VPVFDVAGGVVVHAVAGNRSQYAAISRELPVEVIWRHVLRRFSSGHCYVADLDAIVGHRPQVELWERLVHIAAVWLDAGVRTAATLVDLKLPENVIPVVGSETAVELDGLLEASATTELIFSLDLRQGTPISADPAWQGLSSTEFARRLVHRGAKKLILLDLAAVGMGQGVPTLPLCRQLKQEFPDLFLITGGGVRSPDCLLQARDAGVDALLVASALHDGRITPEDISRVTGGKG</sequence>
<gene>
    <name evidence="6" type="ORF">E3A20_13500</name>
</gene>
<comment type="similarity">
    <text evidence="1 5">Belongs to the HisA/HisF family.</text>
</comment>
<keyword evidence="3 5" id="KW-0368">Histidine biosynthesis</keyword>
<reference evidence="6 7" key="2">
    <citation type="submission" date="2019-08" db="EMBL/GenBank/DDBJ databases">
        <authorList>
            <person name="Henke P."/>
        </authorList>
    </citation>
    <scope>NUCLEOTIDE SEQUENCE [LARGE SCALE GENOMIC DNA]</scope>
    <source>
        <strain evidence="6">Phe10_nw2017</strain>
    </source>
</reference>
<keyword evidence="2 5" id="KW-0028">Amino-acid biosynthesis</keyword>
<keyword evidence="7" id="KW-1185">Reference proteome</keyword>
<evidence type="ECO:0000256" key="5">
    <source>
        <dbReference type="RuleBase" id="RU003657"/>
    </source>
</evidence>
<evidence type="ECO:0008006" key="8">
    <source>
        <dbReference type="Google" id="ProtNLM"/>
    </source>
</evidence>